<evidence type="ECO:0000256" key="5">
    <source>
        <dbReference type="ARBA" id="ARBA00023242"/>
    </source>
</evidence>
<name>F0ZTK8_DICPU</name>
<dbReference type="FunFam" id="3.40.50.12650:FF:000001">
    <property type="entry name" value="DNA cross-link repair 1A"/>
    <property type="match status" value="1"/>
</dbReference>
<dbReference type="InterPro" id="IPR011084">
    <property type="entry name" value="DRMBL"/>
</dbReference>
<evidence type="ECO:0000256" key="2">
    <source>
        <dbReference type="ARBA" id="ARBA00010304"/>
    </source>
</evidence>
<dbReference type="GO" id="GO:0003684">
    <property type="term" value="F:damaged DNA binding"/>
    <property type="evidence" value="ECO:0000318"/>
    <property type="project" value="GO_Central"/>
</dbReference>
<dbReference type="InterPro" id="IPR001279">
    <property type="entry name" value="Metallo-B-lactamas"/>
</dbReference>
<organism evidence="7 8">
    <name type="scientific">Dictyostelium purpureum</name>
    <name type="common">Slime mold</name>
    <dbReference type="NCBI Taxonomy" id="5786"/>
    <lineage>
        <taxon>Eukaryota</taxon>
        <taxon>Amoebozoa</taxon>
        <taxon>Evosea</taxon>
        <taxon>Eumycetozoa</taxon>
        <taxon>Dictyostelia</taxon>
        <taxon>Dictyosteliales</taxon>
        <taxon>Dictyosteliaceae</taxon>
        <taxon>Dictyostelium</taxon>
    </lineage>
</organism>
<dbReference type="GO" id="GO:0005634">
    <property type="term" value="C:nucleus"/>
    <property type="evidence" value="ECO:0000318"/>
    <property type="project" value="GO_Central"/>
</dbReference>
<evidence type="ECO:0000256" key="1">
    <source>
        <dbReference type="ARBA" id="ARBA00004123"/>
    </source>
</evidence>
<dbReference type="GeneID" id="10508384"/>
<dbReference type="STRING" id="5786.F0ZTK8"/>
<evidence type="ECO:0000256" key="4">
    <source>
        <dbReference type="ARBA" id="ARBA00023204"/>
    </source>
</evidence>
<dbReference type="KEGG" id="dpp:DICPUDRAFT_37896"/>
<dbReference type="InParanoid" id="F0ZTK8"/>
<evidence type="ECO:0000256" key="3">
    <source>
        <dbReference type="ARBA" id="ARBA00022763"/>
    </source>
</evidence>
<dbReference type="Gene3D" id="3.40.50.12650">
    <property type="match status" value="1"/>
</dbReference>
<dbReference type="GO" id="GO:0035312">
    <property type="term" value="F:5'-3' DNA exonuclease activity"/>
    <property type="evidence" value="ECO:0000318"/>
    <property type="project" value="GO_Central"/>
</dbReference>
<dbReference type="RefSeq" id="XP_003290747.1">
    <property type="nucleotide sequence ID" value="XM_003290699.1"/>
</dbReference>
<keyword evidence="3" id="KW-0227">DNA damage</keyword>
<dbReference type="OMA" id="TSFCYVN"/>
<evidence type="ECO:0000313" key="7">
    <source>
        <dbReference type="EMBL" id="EGC32714.1"/>
    </source>
</evidence>
<feature type="domain" description="Metallo-beta-lactamase" evidence="6">
    <location>
        <begin position="1"/>
        <end position="156"/>
    </location>
</feature>
<dbReference type="AlphaFoldDB" id="F0ZTK8"/>
<dbReference type="OrthoDB" id="262529at2759"/>
<dbReference type="InterPro" id="IPR036866">
    <property type="entry name" value="RibonucZ/Hydroxyglut_hydro"/>
</dbReference>
<protein>
    <recommendedName>
        <fullName evidence="6">Metallo-beta-lactamase domain-containing protein</fullName>
    </recommendedName>
</protein>
<evidence type="ECO:0000259" key="6">
    <source>
        <dbReference type="SMART" id="SM00849"/>
    </source>
</evidence>
<evidence type="ECO:0000313" key="8">
    <source>
        <dbReference type="Proteomes" id="UP000001064"/>
    </source>
</evidence>
<feature type="non-terminal residue" evidence="7">
    <location>
        <position position="1"/>
    </location>
</feature>
<keyword evidence="4" id="KW-0234">DNA repair</keyword>
<dbReference type="GO" id="GO:0006303">
    <property type="term" value="P:double-strand break repair via nonhomologous end joining"/>
    <property type="evidence" value="ECO:0000318"/>
    <property type="project" value="GO_Central"/>
</dbReference>
<dbReference type="CDD" id="cd16273">
    <property type="entry name" value="SNM1A-1C-like_MBL-fold"/>
    <property type="match status" value="1"/>
</dbReference>
<dbReference type="Gene3D" id="3.60.15.10">
    <property type="entry name" value="Ribonuclease Z/Hydroxyacylglutathione hydrolase-like"/>
    <property type="match status" value="1"/>
</dbReference>
<proteinExistence type="inferred from homology"/>
<keyword evidence="5" id="KW-0539">Nucleus</keyword>
<dbReference type="SUPFAM" id="SSF56281">
    <property type="entry name" value="Metallo-hydrolase/oxidoreductase"/>
    <property type="match status" value="1"/>
</dbReference>
<keyword evidence="8" id="KW-1185">Reference proteome</keyword>
<comment type="subcellular location">
    <subcellularLocation>
        <location evidence="1">Nucleus</location>
    </subcellularLocation>
</comment>
<dbReference type="EMBL" id="GL871178">
    <property type="protein sequence ID" value="EGC32714.1"/>
    <property type="molecule type" value="Genomic_DNA"/>
</dbReference>
<dbReference type="eggNOG" id="KOG1361">
    <property type="taxonomic scope" value="Eukaryota"/>
</dbReference>
<dbReference type="GO" id="GO:0036297">
    <property type="term" value="P:interstrand cross-link repair"/>
    <property type="evidence" value="ECO:0000318"/>
    <property type="project" value="GO_Central"/>
</dbReference>
<dbReference type="PANTHER" id="PTHR23240:SF6">
    <property type="entry name" value="DNA CROSS-LINK REPAIR 1A PROTEIN"/>
    <property type="match status" value="1"/>
</dbReference>
<comment type="similarity">
    <text evidence="2">Belongs to the DNA repair metallo-beta-lactamase (DRMBL) family.</text>
</comment>
<dbReference type="VEuPathDB" id="AmoebaDB:DICPUDRAFT_37896"/>
<accession>F0ZTK8</accession>
<gene>
    <name evidence="7" type="ORF">DICPUDRAFT_37896</name>
</gene>
<dbReference type="Proteomes" id="UP000001064">
    <property type="component" value="Unassembled WGS sequence"/>
</dbReference>
<dbReference type="SMART" id="SM00849">
    <property type="entry name" value="Lactamase_B"/>
    <property type="match status" value="1"/>
</dbReference>
<sequence length="341" mass="39290">PSYKVLHGTKFLVDGFQYKSEDYKHYFLTHFHSDHYTGITKTWAFGNIYCTEETGRLVSHKLGVDKKYIKGISFNKTFEVEGVKVTFLDANHCPGSAIVLFEVKMPNGEIENILHTGDFRYHPSMKQYPHLEGKEISKLYLDNTFCNPEYTFPPQHEIIKQVKDIVRKENNGKTLFLFGTYVIGKEKILLEVSKQEGKPIGVTKEKFEILNCLDSIDQTKFTLDLTCTPFRAVSMGLLGFQSMMNLLEESNGKYTKVIGFRPTGWSQSKKSITYQNRGPTVFYSVAYSEHSSFNELRDCIDQLRPKEIIPTVDCDTPYKVSVSLKLINIKTNNKFLTFFFF</sequence>
<dbReference type="Pfam" id="PF07522">
    <property type="entry name" value="DRMBL"/>
    <property type="match status" value="1"/>
</dbReference>
<dbReference type="PANTHER" id="PTHR23240">
    <property type="entry name" value="DNA CROSS-LINK REPAIR PROTEIN PSO2/SNM1-RELATED"/>
    <property type="match status" value="1"/>
</dbReference>
<reference evidence="8" key="1">
    <citation type="journal article" date="2011" name="Genome Biol.">
        <title>Comparative genomics of the social amoebae Dictyostelium discoideum and Dictyostelium purpureum.</title>
        <authorList>
            <consortium name="US DOE Joint Genome Institute (JGI-PGF)"/>
            <person name="Sucgang R."/>
            <person name="Kuo A."/>
            <person name="Tian X."/>
            <person name="Salerno W."/>
            <person name="Parikh A."/>
            <person name="Feasley C.L."/>
            <person name="Dalin E."/>
            <person name="Tu H."/>
            <person name="Huang E."/>
            <person name="Barry K."/>
            <person name="Lindquist E."/>
            <person name="Shapiro H."/>
            <person name="Bruce D."/>
            <person name="Schmutz J."/>
            <person name="Salamov A."/>
            <person name="Fey P."/>
            <person name="Gaudet P."/>
            <person name="Anjard C."/>
            <person name="Babu M.M."/>
            <person name="Basu S."/>
            <person name="Bushmanova Y."/>
            <person name="van der Wel H."/>
            <person name="Katoh-Kurasawa M."/>
            <person name="Dinh C."/>
            <person name="Coutinho P.M."/>
            <person name="Saito T."/>
            <person name="Elias M."/>
            <person name="Schaap P."/>
            <person name="Kay R.R."/>
            <person name="Henrissat B."/>
            <person name="Eichinger L."/>
            <person name="Rivero F."/>
            <person name="Putnam N.H."/>
            <person name="West C.M."/>
            <person name="Loomis W.F."/>
            <person name="Chisholm R.L."/>
            <person name="Shaulsky G."/>
            <person name="Strassmann J.E."/>
            <person name="Queller D.C."/>
            <person name="Kuspa A."/>
            <person name="Grigoriev I.V."/>
        </authorList>
    </citation>
    <scope>NUCLEOTIDE SEQUENCE [LARGE SCALE GENOMIC DNA]</scope>
    <source>
        <strain evidence="8">QSDP1</strain>
    </source>
</reference>